<reference evidence="1 2" key="1">
    <citation type="journal article" date="2018" name="PLoS Genet.">
        <title>Population sequencing reveals clonal diversity and ancestral inbreeding in the grapevine cultivar Chardonnay.</title>
        <authorList>
            <person name="Roach M.J."/>
            <person name="Johnson D.L."/>
            <person name="Bohlmann J."/>
            <person name="van Vuuren H.J."/>
            <person name="Jones S.J."/>
            <person name="Pretorius I.S."/>
            <person name="Schmidt S.A."/>
            <person name="Borneman A.R."/>
        </authorList>
    </citation>
    <scope>NUCLEOTIDE SEQUENCE [LARGE SCALE GENOMIC DNA]</scope>
    <source>
        <strain evidence="2">cv. Chardonnay</strain>
        <tissue evidence="1">Leaf</tissue>
    </source>
</reference>
<dbReference type="SUPFAM" id="SSF56219">
    <property type="entry name" value="DNase I-like"/>
    <property type="match status" value="1"/>
</dbReference>
<evidence type="ECO:0000313" key="1">
    <source>
        <dbReference type="EMBL" id="RVW81980.1"/>
    </source>
</evidence>
<dbReference type="Proteomes" id="UP000288805">
    <property type="component" value="Unassembled WGS sequence"/>
</dbReference>
<proteinExistence type="predicted"/>
<accession>A0A438HBY8</accession>
<dbReference type="AlphaFoldDB" id="A0A438HBY8"/>
<comment type="caution">
    <text evidence="1">The sequence shown here is derived from an EMBL/GenBank/DDBJ whole genome shotgun (WGS) entry which is preliminary data.</text>
</comment>
<protein>
    <submittedName>
        <fullName evidence="1">Uncharacterized protein</fullName>
    </submittedName>
</protein>
<dbReference type="InterPro" id="IPR036691">
    <property type="entry name" value="Endo/exonu/phosph_ase_sf"/>
</dbReference>
<dbReference type="EMBL" id="QGNW01000246">
    <property type="protein sequence ID" value="RVW81980.1"/>
    <property type="molecule type" value="Genomic_DNA"/>
</dbReference>
<gene>
    <name evidence="1" type="ORF">CK203_033216</name>
</gene>
<sequence>MEETLPWVEQVVPKIVYNKPKEDSKSEDLCGLGIASSMKMSSTSMVMMLTMTEGALLVEAVRFSGVFTSFASLGGGVVVLWDNWVLDLLQEEVGAYSISCHFQNYEDDFKWAFTRVYGHILSEEKEAFWAKLIGIKGLWRDPWRVGGDFNIARFLGENRNCSRSFSYEAFFKDNKRIQVVGFAFDLRSFYLVWGFV</sequence>
<name>A0A438HBY8_VITVI</name>
<evidence type="ECO:0000313" key="2">
    <source>
        <dbReference type="Proteomes" id="UP000288805"/>
    </source>
</evidence>
<organism evidence="1 2">
    <name type="scientific">Vitis vinifera</name>
    <name type="common">Grape</name>
    <dbReference type="NCBI Taxonomy" id="29760"/>
    <lineage>
        <taxon>Eukaryota</taxon>
        <taxon>Viridiplantae</taxon>
        <taxon>Streptophyta</taxon>
        <taxon>Embryophyta</taxon>
        <taxon>Tracheophyta</taxon>
        <taxon>Spermatophyta</taxon>
        <taxon>Magnoliopsida</taxon>
        <taxon>eudicotyledons</taxon>
        <taxon>Gunneridae</taxon>
        <taxon>Pentapetalae</taxon>
        <taxon>rosids</taxon>
        <taxon>Vitales</taxon>
        <taxon>Vitaceae</taxon>
        <taxon>Viteae</taxon>
        <taxon>Vitis</taxon>
    </lineage>
</organism>